<feature type="transmembrane region" description="Helical" evidence="2">
    <location>
        <begin position="65"/>
        <end position="81"/>
    </location>
</feature>
<keyword evidence="5" id="KW-1185">Reference proteome</keyword>
<name>A0A3D9USI6_9MICO</name>
<feature type="transmembrane region" description="Helical" evidence="2">
    <location>
        <begin position="195"/>
        <end position="213"/>
    </location>
</feature>
<keyword evidence="2" id="KW-0812">Transmembrane</keyword>
<dbReference type="GO" id="GO:0008168">
    <property type="term" value="F:methyltransferase activity"/>
    <property type="evidence" value="ECO:0007669"/>
    <property type="project" value="UniProtKB-KW"/>
</dbReference>
<evidence type="ECO:0000313" key="4">
    <source>
        <dbReference type="EMBL" id="REF32206.1"/>
    </source>
</evidence>
<keyword evidence="4" id="KW-0808">Transferase</keyword>
<evidence type="ECO:0000313" key="5">
    <source>
        <dbReference type="Proteomes" id="UP000256253"/>
    </source>
</evidence>
<organism evidence="4 5">
    <name type="scientific">Calidifontibacter indicus</name>
    <dbReference type="NCBI Taxonomy" id="419650"/>
    <lineage>
        <taxon>Bacteria</taxon>
        <taxon>Bacillati</taxon>
        <taxon>Actinomycetota</taxon>
        <taxon>Actinomycetes</taxon>
        <taxon>Micrococcales</taxon>
        <taxon>Dermacoccaceae</taxon>
        <taxon>Calidifontibacter</taxon>
    </lineage>
</organism>
<feature type="domain" description="Prepilin type IV endopeptidase peptidase" evidence="3">
    <location>
        <begin position="70"/>
        <end position="180"/>
    </location>
</feature>
<keyword evidence="4" id="KW-0489">Methyltransferase</keyword>
<feature type="transmembrane region" description="Helical" evidence="2">
    <location>
        <begin position="158"/>
        <end position="183"/>
    </location>
</feature>
<evidence type="ECO:0000259" key="3">
    <source>
        <dbReference type="Pfam" id="PF01478"/>
    </source>
</evidence>
<dbReference type="GO" id="GO:0006465">
    <property type="term" value="P:signal peptide processing"/>
    <property type="evidence" value="ECO:0007669"/>
    <property type="project" value="TreeGrafter"/>
</dbReference>
<dbReference type="GO" id="GO:0005886">
    <property type="term" value="C:plasma membrane"/>
    <property type="evidence" value="ECO:0007669"/>
    <property type="project" value="TreeGrafter"/>
</dbReference>
<feature type="transmembrane region" description="Helical" evidence="2">
    <location>
        <begin position="118"/>
        <end position="138"/>
    </location>
</feature>
<accession>A0A3D9USI6</accession>
<keyword evidence="2" id="KW-0472">Membrane</keyword>
<comment type="caution">
    <text evidence="4">The sequence shown here is derived from an EMBL/GenBank/DDBJ whole genome shotgun (WGS) entry which is preliminary data.</text>
</comment>
<feature type="transmembrane region" description="Helical" evidence="2">
    <location>
        <begin position="41"/>
        <end position="58"/>
    </location>
</feature>
<keyword evidence="2" id="KW-1133">Transmembrane helix</keyword>
<dbReference type="PANTHER" id="PTHR30487:SF0">
    <property type="entry name" value="PREPILIN LEADER PEPTIDASE_N-METHYLTRANSFERASE-RELATED"/>
    <property type="match status" value="1"/>
</dbReference>
<sequence>MLPAVLFALVGAVVGWGERRSLRAGEWRRPSDATAVPRFDWVPVLGAVVFGLVGWKCAALSWWTAPAYLLFAGIGLLLVAVDADVHRLPDKLTVWPLPVFAVLLVLASAGAGQWSRLVVALGCGVVVGLVFLLLALAVPSGLGLGDVKLAVQIGSVLGWLGASVVVSWVFLGFLAGGLWAAALVITRRATRKTHLAFGPPLLLGALLALLGAGPL</sequence>
<gene>
    <name evidence="4" type="ORF">DFJ65_3310</name>
</gene>
<dbReference type="Pfam" id="PF01478">
    <property type="entry name" value="Peptidase_A24"/>
    <property type="match status" value="1"/>
</dbReference>
<dbReference type="OrthoDB" id="2087435at2"/>
<feature type="transmembrane region" description="Helical" evidence="2">
    <location>
        <begin position="93"/>
        <end position="111"/>
    </location>
</feature>
<dbReference type="AlphaFoldDB" id="A0A3D9USI6"/>
<proteinExistence type="inferred from homology"/>
<dbReference type="PANTHER" id="PTHR30487">
    <property type="entry name" value="TYPE 4 PREPILIN-LIKE PROTEINS LEADER PEPTIDE-PROCESSING ENZYME"/>
    <property type="match status" value="1"/>
</dbReference>
<dbReference type="Proteomes" id="UP000256253">
    <property type="component" value="Unassembled WGS sequence"/>
</dbReference>
<reference evidence="4 5" key="1">
    <citation type="submission" date="2018-08" db="EMBL/GenBank/DDBJ databases">
        <title>Sequencing the genomes of 1000 actinobacteria strains.</title>
        <authorList>
            <person name="Klenk H.-P."/>
        </authorList>
    </citation>
    <scope>NUCLEOTIDE SEQUENCE [LARGE SCALE GENOMIC DNA]</scope>
    <source>
        <strain evidence="4 5">DSM 22967</strain>
    </source>
</reference>
<dbReference type="GO" id="GO:0032259">
    <property type="term" value="P:methylation"/>
    <property type="evidence" value="ECO:0007669"/>
    <property type="project" value="UniProtKB-KW"/>
</dbReference>
<dbReference type="RefSeq" id="WP_147301437.1">
    <property type="nucleotide sequence ID" value="NZ_QTUA01000001.1"/>
</dbReference>
<dbReference type="InterPro" id="IPR050882">
    <property type="entry name" value="Prepilin_peptidase/N-MTase"/>
</dbReference>
<comment type="similarity">
    <text evidence="1">Belongs to the peptidase A24 family.</text>
</comment>
<dbReference type="GO" id="GO:0004190">
    <property type="term" value="F:aspartic-type endopeptidase activity"/>
    <property type="evidence" value="ECO:0007669"/>
    <property type="project" value="InterPro"/>
</dbReference>
<evidence type="ECO:0000256" key="1">
    <source>
        <dbReference type="ARBA" id="ARBA00005801"/>
    </source>
</evidence>
<dbReference type="InterPro" id="IPR000045">
    <property type="entry name" value="Prepilin_IV_endopep_pep"/>
</dbReference>
<protein>
    <submittedName>
        <fullName evidence="4">Leader peptidase (Prepilin peptidase)/N-methyltransferase</fullName>
    </submittedName>
</protein>
<dbReference type="EMBL" id="QTUA01000001">
    <property type="protein sequence ID" value="REF32206.1"/>
    <property type="molecule type" value="Genomic_DNA"/>
</dbReference>
<evidence type="ECO:0000256" key="2">
    <source>
        <dbReference type="SAM" id="Phobius"/>
    </source>
</evidence>